<dbReference type="Pfam" id="PF00903">
    <property type="entry name" value="Glyoxalase"/>
    <property type="match status" value="1"/>
</dbReference>
<proteinExistence type="predicted"/>
<dbReference type="InterPro" id="IPR004360">
    <property type="entry name" value="Glyas_Fos-R_dOase_dom"/>
</dbReference>
<comment type="caution">
    <text evidence="3">The sequence shown here is derived from an EMBL/GenBank/DDBJ whole genome shotgun (WGS) entry which is preliminary data.</text>
</comment>
<feature type="region of interest" description="Disordered" evidence="1">
    <location>
        <begin position="100"/>
        <end position="119"/>
    </location>
</feature>
<protein>
    <recommendedName>
        <fullName evidence="2">Glyoxalase/fosfomycin resistance/dioxygenase domain-containing protein</fullName>
    </recommendedName>
</protein>
<organism evidence="3 4">
    <name type="scientific">Lithohypha guttulata</name>
    <dbReference type="NCBI Taxonomy" id="1690604"/>
    <lineage>
        <taxon>Eukaryota</taxon>
        <taxon>Fungi</taxon>
        <taxon>Dikarya</taxon>
        <taxon>Ascomycota</taxon>
        <taxon>Pezizomycotina</taxon>
        <taxon>Eurotiomycetes</taxon>
        <taxon>Chaetothyriomycetidae</taxon>
        <taxon>Chaetothyriales</taxon>
        <taxon>Trichomeriaceae</taxon>
        <taxon>Lithohypha</taxon>
    </lineage>
</organism>
<accession>A0ABR0KEC9</accession>
<sequence length="142" mass="15366">MITSLAHINLTVPPGTLPAAKAFYGDTLGLTPRAVPTGSSHRLAWFDIGSSGQQIHVAHYDPNTESPAAESARHPCFKVENSEKLGELRSKVYEHFKRGGEGAPMAADTPGQENSGAQGVDIPQWTRFFARDYAGNRLEFSV</sequence>
<gene>
    <name evidence="3" type="ORF">LTR24_003588</name>
</gene>
<dbReference type="InterPro" id="IPR029068">
    <property type="entry name" value="Glyas_Bleomycin-R_OHBP_Dase"/>
</dbReference>
<evidence type="ECO:0000256" key="1">
    <source>
        <dbReference type="SAM" id="MobiDB-lite"/>
    </source>
</evidence>
<evidence type="ECO:0000313" key="4">
    <source>
        <dbReference type="Proteomes" id="UP001345013"/>
    </source>
</evidence>
<dbReference type="SUPFAM" id="SSF54593">
    <property type="entry name" value="Glyoxalase/Bleomycin resistance protein/Dihydroxybiphenyl dioxygenase"/>
    <property type="match status" value="1"/>
</dbReference>
<evidence type="ECO:0000259" key="2">
    <source>
        <dbReference type="Pfam" id="PF00903"/>
    </source>
</evidence>
<feature type="domain" description="Glyoxalase/fosfomycin resistance/dioxygenase" evidence="2">
    <location>
        <begin position="5"/>
        <end position="94"/>
    </location>
</feature>
<dbReference type="PANTHER" id="PTHR39175">
    <property type="entry name" value="FAMILY PROTEIN, PUTATIVE (AFU_ORTHOLOGUE AFUA_3G15060)-RELATED"/>
    <property type="match status" value="1"/>
</dbReference>
<keyword evidence="4" id="KW-1185">Reference proteome</keyword>
<dbReference type="Gene3D" id="3.10.180.10">
    <property type="entry name" value="2,3-Dihydroxybiphenyl 1,2-Dioxygenase, domain 1"/>
    <property type="match status" value="1"/>
</dbReference>
<dbReference type="PANTHER" id="PTHR39175:SF1">
    <property type="entry name" value="FAMILY PROTEIN, PUTATIVE (AFU_ORTHOLOGUE AFUA_3G15060)-RELATED"/>
    <property type="match status" value="1"/>
</dbReference>
<name>A0ABR0KEC9_9EURO</name>
<dbReference type="Proteomes" id="UP001345013">
    <property type="component" value="Unassembled WGS sequence"/>
</dbReference>
<evidence type="ECO:0000313" key="3">
    <source>
        <dbReference type="EMBL" id="KAK5094433.1"/>
    </source>
</evidence>
<dbReference type="EMBL" id="JAVRRG010000034">
    <property type="protein sequence ID" value="KAK5094433.1"/>
    <property type="molecule type" value="Genomic_DNA"/>
</dbReference>
<reference evidence="3 4" key="1">
    <citation type="submission" date="2023-08" db="EMBL/GenBank/DDBJ databases">
        <title>Black Yeasts Isolated from many extreme environments.</title>
        <authorList>
            <person name="Coleine C."/>
            <person name="Stajich J.E."/>
            <person name="Selbmann L."/>
        </authorList>
    </citation>
    <scope>NUCLEOTIDE SEQUENCE [LARGE SCALE GENOMIC DNA]</scope>
    <source>
        <strain evidence="3 4">CCFEE 5885</strain>
    </source>
</reference>